<proteinExistence type="predicted"/>
<name>A0A0D0DDV2_9AGAM</name>
<reference evidence="2 3" key="1">
    <citation type="submission" date="2014-04" db="EMBL/GenBank/DDBJ databases">
        <authorList>
            <consortium name="DOE Joint Genome Institute"/>
            <person name="Kuo A."/>
            <person name="Kohler A."/>
            <person name="Jargeat P."/>
            <person name="Nagy L.G."/>
            <person name="Floudas D."/>
            <person name="Copeland A."/>
            <person name="Barry K.W."/>
            <person name="Cichocki N."/>
            <person name="Veneault-Fourrey C."/>
            <person name="LaButti K."/>
            <person name="Lindquist E.A."/>
            <person name="Lipzen A."/>
            <person name="Lundell T."/>
            <person name="Morin E."/>
            <person name="Murat C."/>
            <person name="Sun H."/>
            <person name="Tunlid A."/>
            <person name="Henrissat B."/>
            <person name="Grigoriev I.V."/>
            <person name="Hibbett D.S."/>
            <person name="Martin F."/>
            <person name="Nordberg H.P."/>
            <person name="Cantor M.N."/>
            <person name="Hua S.X."/>
        </authorList>
    </citation>
    <scope>NUCLEOTIDE SEQUENCE [LARGE SCALE GENOMIC DNA]</scope>
    <source>
        <strain evidence="2 3">Ve08.2h10</strain>
    </source>
</reference>
<organism evidence="2 3">
    <name type="scientific">Paxillus rubicundulus Ve08.2h10</name>
    <dbReference type="NCBI Taxonomy" id="930991"/>
    <lineage>
        <taxon>Eukaryota</taxon>
        <taxon>Fungi</taxon>
        <taxon>Dikarya</taxon>
        <taxon>Basidiomycota</taxon>
        <taxon>Agaricomycotina</taxon>
        <taxon>Agaricomycetes</taxon>
        <taxon>Agaricomycetidae</taxon>
        <taxon>Boletales</taxon>
        <taxon>Paxilineae</taxon>
        <taxon>Paxillaceae</taxon>
        <taxon>Paxillus</taxon>
    </lineage>
</organism>
<sequence>MPTHTLRVLHQHPKRLTRTPNGMPTSDVVPATTSRTHEHSTHCVHNAPACQTVYQQAA</sequence>
<accession>A0A0D0DDV2</accession>
<reference evidence="3" key="2">
    <citation type="submission" date="2015-01" db="EMBL/GenBank/DDBJ databases">
        <title>Evolutionary Origins and Diversification of the Mycorrhizal Mutualists.</title>
        <authorList>
            <consortium name="DOE Joint Genome Institute"/>
            <consortium name="Mycorrhizal Genomics Consortium"/>
            <person name="Kohler A."/>
            <person name="Kuo A."/>
            <person name="Nagy L.G."/>
            <person name="Floudas D."/>
            <person name="Copeland A."/>
            <person name="Barry K.W."/>
            <person name="Cichocki N."/>
            <person name="Veneault-Fourrey C."/>
            <person name="LaButti K."/>
            <person name="Lindquist E.A."/>
            <person name="Lipzen A."/>
            <person name="Lundell T."/>
            <person name="Morin E."/>
            <person name="Murat C."/>
            <person name="Riley R."/>
            <person name="Ohm R."/>
            <person name="Sun H."/>
            <person name="Tunlid A."/>
            <person name="Henrissat B."/>
            <person name="Grigoriev I.V."/>
            <person name="Hibbett D.S."/>
            <person name="Martin F."/>
        </authorList>
    </citation>
    <scope>NUCLEOTIDE SEQUENCE [LARGE SCALE GENOMIC DNA]</scope>
    <source>
        <strain evidence="3">Ve08.2h10</strain>
    </source>
</reference>
<dbReference type="HOGENOM" id="CLU_2979741_0_0_1"/>
<dbReference type="AlphaFoldDB" id="A0A0D0DDV2"/>
<dbReference type="EMBL" id="KN825036">
    <property type="protein sequence ID" value="KIK95532.1"/>
    <property type="molecule type" value="Genomic_DNA"/>
</dbReference>
<evidence type="ECO:0000313" key="3">
    <source>
        <dbReference type="Proteomes" id="UP000054538"/>
    </source>
</evidence>
<dbReference type="Proteomes" id="UP000054538">
    <property type="component" value="Unassembled WGS sequence"/>
</dbReference>
<keyword evidence="3" id="KW-1185">Reference proteome</keyword>
<evidence type="ECO:0000313" key="2">
    <source>
        <dbReference type="EMBL" id="KIK95532.1"/>
    </source>
</evidence>
<gene>
    <name evidence="2" type="ORF">PAXRUDRAFT_826919</name>
</gene>
<protein>
    <submittedName>
        <fullName evidence="2">Uncharacterized protein</fullName>
    </submittedName>
</protein>
<feature type="region of interest" description="Disordered" evidence="1">
    <location>
        <begin position="12"/>
        <end position="39"/>
    </location>
</feature>
<dbReference type="InParanoid" id="A0A0D0DDV2"/>
<evidence type="ECO:0000256" key="1">
    <source>
        <dbReference type="SAM" id="MobiDB-lite"/>
    </source>
</evidence>